<protein>
    <submittedName>
        <fullName evidence="8">NADH dehydrogenase</fullName>
    </submittedName>
</protein>
<keyword evidence="4 7" id="KW-0408">Iron</keyword>
<dbReference type="InterPro" id="IPR028431">
    <property type="entry name" value="NADP_DH_HndA-like"/>
</dbReference>
<dbReference type="FunFam" id="1.10.10.1590:FF:000001">
    <property type="entry name" value="NADH-quinone oxidoreductase subunit E"/>
    <property type="match status" value="1"/>
</dbReference>
<evidence type="ECO:0000256" key="3">
    <source>
        <dbReference type="ARBA" id="ARBA00022723"/>
    </source>
</evidence>
<dbReference type="GO" id="GO:0051537">
    <property type="term" value="F:2 iron, 2 sulfur cluster binding"/>
    <property type="evidence" value="ECO:0007669"/>
    <property type="project" value="UniProtKB-KW"/>
</dbReference>
<evidence type="ECO:0000256" key="5">
    <source>
        <dbReference type="ARBA" id="ARBA00023014"/>
    </source>
</evidence>
<dbReference type="InterPro" id="IPR036249">
    <property type="entry name" value="Thioredoxin-like_sf"/>
</dbReference>
<evidence type="ECO:0000313" key="8">
    <source>
        <dbReference type="EMBL" id="KXG45022.1"/>
    </source>
</evidence>
<keyword evidence="3 7" id="KW-0479">Metal-binding</keyword>
<comment type="cofactor">
    <cofactor evidence="6">
        <name>[2Fe-2S] cluster</name>
        <dbReference type="ChEBI" id="CHEBI:190135"/>
    </cofactor>
</comment>
<dbReference type="OrthoDB" id="9807941at2"/>
<dbReference type="FunFam" id="3.40.30.10:FF:000015">
    <property type="entry name" value="NADH-quinone oxidoreductase subunit E"/>
    <property type="match status" value="1"/>
</dbReference>
<name>A0A135L7R8_9BACI</name>
<keyword evidence="9" id="KW-1185">Reference proteome</keyword>
<dbReference type="Pfam" id="PF01257">
    <property type="entry name" value="2Fe-2S_thioredx"/>
    <property type="match status" value="1"/>
</dbReference>
<proteinExistence type="inferred from homology"/>
<dbReference type="InterPro" id="IPR002023">
    <property type="entry name" value="NuoE-like"/>
</dbReference>
<gene>
    <name evidence="8" type="ORF">U473_05550</name>
</gene>
<dbReference type="NCBIfam" id="TIGR01958">
    <property type="entry name" value="nuoE_fam"/>
    <property type="match status" value="1"/>
</dbReference>
<dbReference type="InterPro" id="IPR041921">
    <property type="entry name" value="NuoE_N"/>
</dbReference>
<evidence type="ECO:0000256" key="1">
    <source>
        <dbReference type="ARBA" id="ARBA00010643"/>
    </source>
</evidence>
<accession>A0A135L7R8</accession>
<dbReference type="PANTHER" id="PTHR43342:SF1">
    <property type="entry name" value="BIFURCATING [FEFE] HYDROGENASE GAMMA SUBUNIT"/>
    <property type="match status" value="1"/>
</dbReference>
<comment type="caution">
    <text evidence="8">The sequence shown here is derived from an EMBL/GenBank/DDBJ whole genome shotgun (WGS) entry which is preliminary data.</text>
</comment>
<feature type="binding site" evidence="7">
    <location>
        <position position="120"/>
    </location>
    <ligand>
        <name>[2Fe-2S] cluster</name>
        <dbReference type="ChEBI" id="CHEBI:190135"/>
    </ligand>
</feature>
<comment type="cofactor">
    <cofactor evidence="7">
        <name>[2Fe-2S] cluster</name>
        <dbReference type="ChEBI" id="CHEBI:190135"/>
    </cofactor>
    <text evidence="7">Binds 1 [2Fe-2S] cluster.</text>
</comment>
<evidence type="ECO:0000256" key="6">
    <source>
        <dbReference type="ARBA" id="ARBA00034078"/>
    </source>
</evidence>
<feature type="binding site" evidence="7">
    <location>
        <position position="124"/>
    </location>
    <ligand>
        <name>[2Fe-2S] cluster</name>
        <dbReference type="ChEBI" id="CHEBI:190135"/>
    </ligand>
</feature>
<evidence type="ECO:0000313" key="9">
    <source>
        <dbReference type="Proteomes" id="UP000070352"/>
    </source>
</evidence>
<dbReference type="CDD" id="cd03064">
    <property type="entry name" value="TRX_Fd_NuoE"/>
    <property type="match status" value="1"/>
</dbReference>
<evidence type="ECO:0000256" key="4">
    <source>
        <dbReference type="ARBA" id="ARBA00023004"/>
    </source>
</evidence>
<dbReference type="PROSITE" id="PS01099">
    <property type="entry name" value="COMPLEX1_24K"/>
    <property type="match status" value="1"/>
</dbReference>
<dbReference type="EMBL" id="LSKU01000001">
    <property type="protein sequence ID" value="KXG45022.1"/>
    <property type="molecule type" value="Genomic_DNA"/>
</dbReference>
<keyword evidence="5 7" id="KW-0411">Iron-sulfur</keyword>
<sequence length="153" mass="17461">MLDQKERELDQILQQYKKQKGALIPTLQATQELYGYLPKKAMEKIAKSLRIPFSEVFGVATFYAQFKLQPHGRHLIRICSGTACHVSRGTHLLEILEQELGIKKGEITQDERFTLESVACLGACGLAPVMMINDETFGRLTRDKINEILNYYE</sequence>
<keyword evidence="2 7" id="KW-0001">2Fe-2S</keyword>
<evidence type="ECO:0000256" key="2">
    <source>
        <dbReference type="ARBA" id="ARBA00022714"/>
    </source>
</evidence>
<evidence type="ECO:0000256" key="7">
    <source>
        <dbReference type="PIRSR" id="PIRSR000216-1"/>
    </source>
</evidence>
<feature type="binding site" evidence="7">
    <location>
        <position position="79"/>
    </location>
    <ligand>
        <name>[2Fe-2S] cluster</name>
        <dbReference type="ChEBI" id="CHEBI:190135"/>
    </ligand>
</feature>
<dbReference type="GO" id="GO:0016491">
    <property type="term" value="F:oxidoreductase activity"/>
    <property type="evidence" value="ECO:0007669"/>
    <property type="project" value="InterPro"/>
</dbReference>
<dbReference type="Gene3D" id="1.10.10.1590">
    <property type="entry name" value="NADH-quinone oxidoreductase subunit E"/>
    <property type="match status" value="1"/>
</dbReference>
<dbReference type="Gene3D" id="3.40.30.10">
    <property type="entry name" value="Glutaredoxin"/>
    <property type="match status" value="1"/>
</dbReference>
<dbReference type="SUPFAM" id="SSF52833">
    <property type="entry name" value="Thioredoxin-like"/>
    <property type="match status" value="1"/>
</dbReference>
<dbReference type="AlphaFoldDB" id="A0A135L7R8"/>
<feature type="binding site" evidence="7">
    <location>
        <position position="84"/>
    </location>
    <ligand>
        <name>[2Fe-2S] cluster</name>
        <dbReference type="ChEBI" id="CHEBI:190135"/>
    </ligand>
</feature>
<reference evidence="8 9" key="1">
    <citation type="submission" date="2016-02" db="EMBL/GenBank/DDBJ databases">
        <title>Draft Genome for Tepidibacillus decaturensis nov. sp. Strain Z9, an Anaerobic, Moderately Thermophilic and Heterotrophic Bacterium from Deep Subsurface of the Illinois Basin, USA.</title>
        <authorList>
            <person name="Dong Y."/>
            <person name="Chang J.Y."/>
            <person name="Sanford R."/>
            <person name="Fouke B.W."/>
        </authorList>
    </citation>
    <scope>NUCLEOTIDE SEQUENCE [LARGE SCALE GENOMIC DNA]</scope>
    <source>
        <strain evidence="8 9">Z9</strain>
    </source>
</reference>
<dbReference type="STRING" id="1413211.U473_05550"/>
<dbReference type="InterPro" id="IPR042128">
    <property type="entry name" value="NuoE_dom"/>
</dbReference>
<dbReference type="GO" id="GO:0046872">
    <property type="term" value="F:metal ion binding"/>
    <property type="evidence" value="ECO:0007669"/>
    <property type="project" value="UniProtKB-KW"/>
</dbReference>
<comment type="similarity">
    <text evidence="1">Belongs to the complex I 24 kDa subunit family.</text>
</comment>
<dbReference type="PANTHER" id="PTHR43342">
    <property type="entry name" value="NADH-QUINONE OXIDOREDUCTASE, E SUBUNIT"/>
    <property type="match status" value="1"/>
</dbReference>
<dbReference type="Proteomes" id="UP000070352">
    <property type="component" value="Unassembled WGS sequence"/>
</dbReference>
<dbReference type="PIRSF" id="PIRSF000216">
    <property type="entry name" value="NADH_DH_24kDa"/>
    <property type="match status" value="1"/>
</dbReference>
<dbReference type="NCBIfam" id="NF005722">
    <property type="entry name" value="PRK07539.1-2"/>
    <property type="match status" value="1"/>
</dbReference>
<organism evidence="8 9">
    <name type="scientific">Tepidibacillus decaturensis</name>
    <dbReference type="NCBI Taxonomy" id="1413211"/>
    <lineage>
        <taxon>Bacteria</taxon>
        <taxon>Bacillati</taxon>
        <taxon>Bacillota</taxon>
        <taxon>Bacilli</taxon>
        <taxon>Bacillales</taxon>
        <taxon>Bacillaceae</taxon>
        <taxon>Tepidibacillus</taxon>
    </lineage>
</organism>